<feature type="domain" description="PNPLA" evidence="5">
    <location>
        <begin position="16"/>
        <end position="182"/>
    </location>
</feature>
<keyword evidence="7" id="KW-1185">Reference proteome</keyword>
<dbReference type="PROSITE" id="PS51635">
    <property type="entry name" value="PNPLA"/>
    <property type="match status" value="1"/>
</dbReference>
<sequence length="287" mass="32698">MSEHSVTVPKLGRTALVVEGGGMRGIFSTGVLDAFIQHSFNPFDICIGVSAGANNTAVYLGQMYKRNYKVITDYSVRPDFINWKKFIRGGHLMDLDWLWDTTTRELPVQRELLFNGPSQFLIGVTEVETGNPVYLEPNTNNLEQMLKASSAIPVLYRGFVEVDGVPYVDGGVTDSIPVLEAYRRGARTIMVIRSRPHAFTMRSSKVNYPTRWVLRQHPRLVEALDNRANKYQEAIDFMRNPPKDVRIIEVNPPAEFKTERLTKDIEVLNRDYMLGCTIGEQLVREWN</sequence>
<keyword evidence="3 4" id="KW-0443">Lipid metabolism</keyword>
<dbReference type="SUPFAM" id="SSF52151">
    <property type="entry name" value="FabD/lysophospholipase-like"/>
    <property type="match status" value="1"/>
</dbReference>
<feature type="short sequence motif" description="GXSXG" evidence="4">
    <location>
        <begin position="48"/>
        <end position="52"/>
    </location>
</feature>
<dbReference type="CDD" id="cd07208">
    <property type="entry name" value="Pat_hypo_Ecoli_yjju_like"/>
    <property type="match status" value="1"/>
</dbReference>
<dbReference type="Proteomes" id="UP000634529">
    <property type="component" value="Unassembled WGS sequence"/>
</dbReference>
<dbReference type="InterPro" id="IPR050301">
    <property type="entry name" value="NTE"/>
</dbReference>
<dbReference type="InterPro" id="IPR045943">
    <property type="entry name" value="DUF6363"/>
</dbReference>
<dbReference type="InterPro" id="IPR037483">
    <property type="entry name" value="YjjU-like"/>
</dbReference>
<accession>A0ABR9AZE5</accession>
<feature type="short sequence motif" description="DGA/G" evidence="4">
    <location>
        <begin position="169"/>
        <end position="171"/>
    </location>
</feature>
<evidence type="ECO:0000256" key="3">
    <source>
        <dbReference type="ARBA" id="ARBA00023098"/>
    </source>
</evidence>
<dbReference type="Pfam" id="PF19890">
    <property type="entry name" value="DUF6363"/>
    <property type="match status" value="1"/>
</dbReference>
<proteinExistence type="predicted"/>
<reference evidence="6 7" key="1">
    <citation type="submission" date="2020-09" db="EMBL/GenBank/DDBJ databases">
        <title>Paenibacillus sp. CAU 1523 isolated from sand of Haeundae Beach.</title>
        <authorList>
            <person name="Kim W."/>
        </authorList>
    </citation>
    <scope>NUCLEOTIDE SEQUENCE [LARGE SCALE GENOMIC DNA]</scope>
    <source>
        <strain evidence="6 7">CAU 1523</strain>
    </source>
</reference>
<keyword evidence="1 4" id="KW-0378">Hydrolase</keyword>
<evidence type="ECO:0000313" key="7">
    <source>
        <dbReference type="Proteomes" id="UP000634529"/>
    </source>
</evidence>
<evidence type="ECO:0000256" key="1">
    <source>
        <dbReference type="ARBA" id="ARBA00022801"/>
    </source>
</evidence>
<evidence type="ECO:0000259" key="5">
    <source>
        <dbReference type="PROSITE" id="PS51635"/>
    </source>
</evidence>
<name>A0ABR9AZE5_9BACL</name>
<dbReference type="PANTHER" id="PTHR14226">
    <property type="entry name" value="NEUROPATHY TARGET ESTERASE/SWISS CHEESE D.MELANOGASTER"/>
    <property type="match status" value="1"/>
</dbReference>
<organism evidence="6 7">
    <name type="scientific">Paenibacillus arenosi</name>
    <dbReference type="NCBI Taxonomy" id="2774142"/>
    <lineage>
        <taxon>Bacteria</taxon>
        <taxon>Bacillati</taxon>
        <taxon>Bacillota</taxon>
        <taxon>Bacilli</taxon>
        <taxon>Bacillales</taxon>
        <taxon>Paenibacillaceae</taxon>
        <taxon>Paenibacillus</taxon>
    </lineage>
</organism>
<dbReference type="RefSeq" id="WP_192025789.1">
    <property type="nucleotide sequence ID" value="NZ_JACYTN010000011.1"/>
</dbReference>
<dbReference type="EMBL" id="JACYTN010000011">
    <property type="protein sequence ID" value="MBD8499455.1"/>
    <property type="molecule type" value="Genomic_DNA"/>
</dbReference>
<dbReference type="PANTHER" id="PTHR14226:SF25">
    <property type="entry name" value="PHOSPHOESTERASE"/>
    <property type="match status" value="1"/>
</dbReference>
<protein>
    <submittedName>
        <fullName evidence="6">Patatin family protein</fullName>
    </submittedName>
</protein>
<feature type="active site" description="Nucleophile" evidence="4">
    <location>
        <position position="50"/>
    </location>
</feature>
<dbReference type="Pfam" id="PF01734">
    <property type="entry name" value="Patatin"/>
    <property type="match status" value="1"/>
</dbReference>
<comment type="caution">
    <text evidence="6">The sequence shown here is derived from an EMBL/GenBank/DDBJ whole genome shotgun (WGS) entry which is preliminary data.</text>
</comment>
<feature type="short sequence motif" description="GXGXXG" evidence="4">
    <location>
        <begin position="20"/>
        <end position="25"/>
    </location>
</feature>
<gene>
    <name evidence="6" type="ORF">IFO66_14255</name>
</gene>
<dbReference type="InterPro" id="IPR002641">
    <property type="entry name" value="PNPLA_dom"/>
</dbReference>
<evidence type="ECO:0000313" key="6">
    <source>
        <dbReference type="EMBL" id="MBD8499455.1"/>
    </source>
</evidence>
<dbReference type="Gene3D" id="3.40.1090.10">
    <property type="entry name" value="Cytosolic phospholipase A2 catalytic domain"/>
    <property type="match status" value="2"/>
</dbReference>
<dbReference type="InterPro" id="IPR016035">
    <property type="entry name" value="Acyl_Trfase/lysoPLipase"/>
</dbReference>
<evidence type="ECO:0000256" key="2">
    <source>
        <dbReference type="ARBA" id="ARBA00022963"/>
    </source>
</evidence>
<keyword evidence="2 4" id="KW-0442">Lipid degradation</keyword>
<evidence type="ECO:0000256" key="4">
    <source>
        <dbReference type="PROSITE-ProRule" id="PRU01161"/>
    </source>
</evidence>
<feature type="active site" description="Proton acceptor" evidence="4">
    <location>
        <position position="169"/>
    </location>
</feature>